<name>A0A1J8Q2H8_9AGAM</name>
<keyword evidence="4" id="KW-1185">Reference proteome</keyword>
<dbReference type="InterPro" id="IPR043708">
    <property type="entry name" value="DUF5648"/>
</dbReference>
<evidence type="ECO:0000256" key="1">
    <source>
        <dbReference type="SAM" id="SignalP"/>
    </source>
</evidence>
<dbReference type="AlphaFoldDB" id="A0A1J8Q2H8"/>
<feature type="signal peptide" evidence="1">
    <location>
        <begin position="1"/>
        <end position="22"/>
    </location>
</feature>
<feature type="chain" id="PRO_5012950170" description="DUF5648 domain-containing protein" evidence="1">
    <location>
        <begin position="23"/>
        <end position="195"/>
    </location>
</feature>
<protein>
    <recommendedName>
        <fullName evidence="2">DUF5648 domain-containing protein</fullName>
    </recommendedName>
</protein>
<dbReference type="Proteomes" id="UP000183567">
    <property type="component" value="Unassembled WGS sequence"/>
</dbReference>
<dbReference type="OrthoDB" id="9971254at2759"/>
<keyword evidence="1" id="KW-0732">Signal</keyword>
<reference evidence="3 4" key="1">
    <citation type="submission" date="2016-03" db="EMBL/GenBank/DDBJ databases">
        <title>Comparative genomics of the ectomycorrhizal sister species Rhizopogon vinicolor and Rhizopogon vesiculosus (Basidiomycota: Boletales) reveals a divergence of the mating type B locus.</title>
        <authorList>
            <person name="Mujic A.B."/>
            <person name="Kuo A."/>
            <person name="Tritt A."/>
            <person name="Lipzen A."/>
            <person name="Chen C."/>
            <person name="Johnson J."/>
            <person name="Sharma A."/>
            <person name="Barry K."/>
            <person name="Grigoriev I.V."/>
            <person name="Spatafora J.W."/>
        </authorList>
    </citation>
    <scope>NUCLEOTIDE SEQUENCE [LARGE SCALE GENOMIC DNA]</scope>
    <source>
        <strain evidence="3 4">AM-OR11-056</strain>
    </source>
</reference>
<dbReference type="EMBL" id="LVVM01003852">
    <property type="protein sequence ID" value="OJA14171.1"/>
    <property type="molecule type" value="Genomic_DNA"/>
</dbReference>
<gene>
    <name evidence="3" type="ORF">AZE42_13203</name>
</gene>
<evidence type="ECO:0000313" key="4">
    <source>
        <dbReference type="Proteomes" id="UP000183567"/>
    </source>
</evidence>
<accession>A0A1J8Q2H8</accession>
<evidence type="ECO:0000259" key="2">
    <source>
        <dbReference type="Pfam" id="PF18885"/>
    </source>
</evidence>
<feature type="domain" description="DUF5648" evidence="2">
    <location>
        <begin position="45"/>
        <end position="180"/>
    </location>
</feature>
<evidence type="ECO:0000313" key="3">
    <source>
        <dbReference type="EMBL" id="OJA14171.1"/>
    </source>
</evidence>
<comment type="caution">
    <text evidence="3">The sequence shown here is derived from an EMBL/GenBank/DDBJ whole genome shotgun (WGS) entry which is preliminary data.</text>
</comment>
<sequence>MMNASIFLSLLLARVAFMKASSTDVEELEVRQWGQCNQSDHGLQFLRAYQPVGIDHFYTSDSMEMDFATSYRGYLAEIYQGNIFPTQVSGSIPLYRLYNPTTMDHLYTTSTAQKESAAAQDGYRYEDIAGYVYESDVCDSVPLYHMYSYAGTDNFYTIDEEEADIAANNGYTMVGTVGWVLPYETQTATMGIPTY</sequence>
<organism evidence="3 4">
    <name type="scientific">Rhizopogon vesiculosus</name>
    <dbReference type="NCBI Taxonomy" id="180088"/>
    <lineage>
        <taxon>Eukaryota</taxon>
        <taxon>Fungi</taxon>
        <taxon>Dikarya</taxon>
        <taxon>Basidiomycota</taxon>
        <taxon>Agaricomycotina</taxon>
        <taxon>Agaricomycetes</taxon>
        <taxon>Agaricomycetidae</taxon>
        <taxon>Boletales</taxon>
        <taxon>Suillineae</taxon>
        <taxon>Rhizopogonaceae</taxon>
        <taxon>Rhizopogon</taxon>
    </lineage>
</organism>
<dbReference type="Pfam" id="PF18885">
    <property type="entry name" value="DUF5648"/>
    <property type="match status" value="1"/>
</dbReference>
<proteinExistence type="predicted"/>